<dbReference type="Proteomes" id="UP001161388">
    <property type="component" value="Unassembled WGS sequence"/>
</dbReference>
<evidence type="ECO:0000256" key="3">
    <source>
        <dbReference type="ARBA" id="ARBA00022806"/>
    </source>
</evidence>
<evidence type="ECO:0000256" key="2">
    <source>
        <dbReference type="ARBA" id="ARBA00022801"/>
    </source>
</evidence>
<dbReference type="PROSITE" id="PS51198">
    <property type="entry name" value="UVRD_HELICASE_ATP_BIND"/>
    <property type="match status" value="1"/>
</dbReference>
<evidence type="ECO:0000313" key="8">
    <source>
        <dbReference type="Proteomes" id="UP001161388"/>
    </source>
</evidence>
<reference evidence="7" key="1">
    <citation type="journal article" date="2014" name="Int. J. Syst. Evol. Microbiol.">
        <title>Complete genome of a new Firmicutes species belonging to the dominant human colonic microbiota ('Ruminococcus bicirculans') reveals two chromosomes and a selective capacity to utilize plant glucans.</title>
        <authorList>
            <consortium name="NISC Comparative Sequencing Program"/>
            <person name="Wegmann U."/>
            <person name="Louis P."/>
            <person name="Goesmann A."/>
            <person name="Henrissat B."/>
            <person name="Duncan S.H."/>
            <person name="Flint H.J."/>
        </authorList>
    </citation>
    <scope>NUCLEOTIDE SEQUENCE</scope>
    <source>
        <strain evidence="7">NBRC 109915</strain>
    </source>
</reference>
<gene>
    <name evidence="7" type="ORF">GCM10007927_39040</name>
</gene>
<dbReference type="PANTHER" id="PTHR11070:SF30">
    <property type="entry name" value="F-BOX DNA HELICASE 1"/>
    <property type="match status" value="1"/>
</dbReference>
<dbReference type="InterPro" id="IPR027417">
    <property type="entry name" value="P-loop_NTPase"/>
</dbReference>
<evidence type="ECO:0000256" key="5">
    <source>
        <dbReference type="PROSITE-ProRule" id="PRU00560"/>
    </source>
</evidence>
<keyword evidence="1 5" id="KW-0547">Nucleotide-binding</keyword>
<proteinExistence type="predicted"/>
<reference evidence="7" key="2">
    <citation type="submission" date="2023-01" db="EMBL/GenBank/DDBJ databases">
        <title>Draft genome sequence of Sulfitobacter pacificus strain NBRC 109915.</title>
        <authorList>
            <person name="Sun Q."/>
            <person name="Mori K."/>
        </authorList>
    </citation>
    <scope>NUCLEOTIDE SEQUENCE</scope>
    <source>
        <strain evidence="7">NBRC 109915</strain>
    </source>
</reference>
<protein>
    <recommendedName>
        <fullName evidence="6">UvrD-like helicase ATP-binding domain-containing protein</fullName>
    </recommendedName>
</protein>
<feature type="domain" description="UvrD-like helicase ATP-binding" evidence="6">
    <location>
        <begin position="12"/>
        <end position="283"/>
    </location>
</feature>
<dbReference type="RefSeq" id="WP_284376312.1">
    <property type="nucleotide sequence ID" value="NZ_BSNL01000006.1"/>
</dbReference>
<comment type="caution">
    <text evidence="7">The sequence shown here is derived from an EMBL/GenBank/DDBJ whole genome shotgun (WGS) entry which is preliminary data.</text>
</comment>
<keyword evidence="2 5" id="KW-0378">Hydrolase</keyword>
<evidence type="ECO:0000313" key="7">
    <source>
        <dbReference type="EMBL" id="GLQ29101.1"/>
    </source>
</evidence>
<feature type="binding site" evidence="5">
    <location>
        <begin position="33"/>
        <end position="40"/>
    </location>
    <ligand>
        <name>ATP</name>
        <dbReference type="ChEBI" id="CHEBI:30616"/>
    </ligand>
</feature>
<evidence type="ECO:0000256" key="1">
    <source>
        <dbReference type="ARBA" id="ARBA00022741"/>
    </source>
</evidence>
<name>A0ABQ5VPU0_9RHOB</name>
<dbReference type="InterPro" id="IPR014016">
    <property type="entry name" value="UvrD-like_ATP-bd"/>
</dbReference>
<keyword evidence="3 5" id="KW-0347">Helicase</keyword>
<dbReference type="EMBL" id="BSNL01000006">
    <property type="protein sequence ID" value="GLQ29101.1"/>
    <property type="molecule type" value="Genomic_DNA"/>
</dbReference>
<dbReference type="PANTHER" id="PTHR11070">
    <property type="entry name" value="UVRD / RECB / PCRA DNA HELICASE FAMILY MEMBER"/>
    <property type="match status" value="1"/>
</dbReference>
<keyword evidence="8" id="KW-1185">Reference proteome</keyword>
<organism evidence="7 8">
    <name type="scientific">Sulfitobacter pacificus</name>
    <dbReference type="NCBI Taxonomy" id="1499314"/>
    <lineage>
        <taxon>Bacteria</taxon>
        <taxon>Pseudomonadati</taxon>
        <taxon>Pseudomonadota</taxon>
        <taxon>Alphaproteobacteria</taxon>
        <taxon>Rhodobacterales</taxon>
        <taxon>Roseobacteraceae</taxon>
        <taxon>Sulfitobacter</taxon>
    </lineage>
</organism>
<evidence type="ECO:0000256" key="4">
    <source>
        <dbReference type="ARBA" id="ARBA00022840"/>
    </source>
</evidence>
<dbReference type="InterPro" id="IPR000212">
    <property type="entry name" value="DNA_helicase_UvrD/REP"/>
</dbReference>
<evidence type="ECO:0000259" key="6">
    <source>
        <dbReference type="PROSITE" id="PS51198"/>
    </source>
</evidence>
<accession>A0ABQ5VPU0</accession>
<dbReference type="SUPFAM" id="SSF52540">
    <property type="entry name" value="P-loop containing nucleoside triphosphate hydrolases"/>
    <property type="match status" value="1"/>
</dbReference>
<dbReference type="Pfam" id="PF00580">
    <property type="entry name" value="UvrD-helicase"/>
    <property type="match status" value="1"/>
</dbReference>
<dbReference type="Gene3D" id="3.40.50.300">
    <property type="entry name" value="P-loop containing nucleotide triphosphate hydrolases"/>
    <property type="match status" value="2"/>
</dbReference>
<sequence>MTDMTDATRDAGADATIRECLSLDQPRSFFLFAGAGSGKTRSLKEALEGLDTQTLTTLRKHSRKIAVITYTNAAADEITRRIKADPVFQVQTIHSFAWSLIEGRSADIRGWLESNLQTEIAEIQAAHAKGRSGTDAHDKREKKMASKTKRLERLAEIRAFTYAPEGDNFGRDALQHTEVIALAAHFLTESETFQNIVLARYPFILIDESQDTMKPLMEALLTFEARHRGRIVLGLLGDTMQRIYTDGLRDLDQRVGDFAQPAKQMNHRSRKRIVDLANSIRRDEDGRQQRAREDKPGGTVRVFLAPSEGTDRATFEVSTCVEMARVTGDPAWQNAEAIKTLTIERHMAAARLGFSELFEPLSKPDKLKDGFRDGTLPAMRLFTHRVLPLVTAQRNGDAFAAMAVLRDGSPLVDKRGIRTGRGGQATGLDAARAGVAALMTLFKDERDPSCAEVLAVVAEHRLFPIPDQLRPCLPDDSPMAQDMADILAELDLTTPEATPPAETAITGAWTQALKAPFSQVARYLAYVEDRSPYGTHQGVKGLEFPRVMVIADDAHTRFKGLASYETLFDVKRLSPASQKKAEQGEETTIERTRRLLYVTCTRAEESLALVLYSEAPDAVRRFLITNKWMAEDEVVMAAADGTFQEAAQQC</sequence>
<keyword evidence="4 5" id="KW-0067">ATP-binding</keyword>